<dbReference type="InterPro" id="IPR022085">
    <property type="entry name" value="OpdG"/>
</dbReference>
<evidence type="ECO:0000313" key="2">
    <source>
        <dbReference type="Proteomes" id="UP001583177"/>
    </source>
</evidence>
<dbReference type="InterPro" id="IPR053204">
    <property type="entry name" value="Oxopyrrolidines_Biosynth-assoc"/>
</dbReference>
<comment type="caution">
    <text evidence="1">The sequence shown here is derived from an EMBL/GenBank/DDBJ whole genome shotgun (WGS) entry which is preliminary data.</text>
</comment>
<gene>
    <name evidence="1" type="ORF">Daus18300_011208</name>
</gene>
<evidence type="ECO:0000313" key="1">
    <source>
        <dbReference type="EMBL" id="KAL1855207.1"/>
    </source>
</evidence>
<accession>A0ABR3W7J9</accession>
<dbReference type="Pfam" id="PF12311">
    <property type="entry name" value="DUF3632"/>
    <property type="match status" value="1"/>
</dbReference>
<reference evidence="1 2" key="1">
    <citation type="journal article" date="2024" name="IMA Fungus">
        <title>IMA Genome - F19 : A genome assembly and annotation guide to empower mycologists, including annotated draft genome sequences of Ceratocystis pirilliformis, Diaporthe australafricana, Fusarium ophioides, Paecilomyces lecythidis, and Sporothrix stenoceras.</title>
        <authorList>
            <person name="Aylward J."/>
            <person name="Wilson A.M."/>
            <person name="Visagie C.M."/>
            <person name="Spraker J."/>
            <person name="Barnes I."/>
            <person name="Buitendag C."/>
            <person name="Ceriani C."/>
            <person name="Del Mar Angel L."/>
            <person name="du Plessis D."/>
            <person name="Fuchs T."/>
            <person name="Gasser K."/>
            <person name="Kramer D."/>
            <person name="Li W."/>
            <person name="Munsamy K."/>
            <person name="Piso A."/>
            <person name="Price J.L."/>
            <person name="Sonnekus B."/>
            <person name="Thomas C."/>
            <person name="van der Nest A."/>
            <person name="van Dijk A."/>
            <person name="van Heerden A."/>
            <person name="van Vuuren N."/>
            <person name="Yilmaz N."/>
            <person name="Duong T.A."/>
            <person name="van der Merwe N.A."/>
            <person name="Wingfield M.J."/>
            <person name="Wingfield B.D."/>
        </authorList>
    </citation>
    <scope>NUCLEOTIDE SEQUENCE [LARGE SCALE GENOMIC DNA]</scope>
    <source>
        <strain evidence="1 2">CMW 18300</strain>
    </source>
</reference>
<dbReference type="Proteomes" id="UP001583177">
    <property type="component" value="Unassembled WGS sequence"/>
</dbReference>
<proteinExistence type="predicted"/>
<dbReference type="EMBL" id="JAWRVE010000133">
    <property type="protein sequence ID" value="KAL1855207.1"/>
    <property type="molecule type" value="Genomic_DNA"/>
</dbReference>
<organism evidence="1 2">
    <name type="scientific">Diaporthe australafricana</name>
    <dbReference type="NCBI Taxonomy" id="127596"/>
    <lineage>
        <taxon>Eukaryota</taxon>
        <taxon>Fungi</taxon>
        <taxon>Dikarya</taxon>
        <taxon>Ascomycota</taxon>
        <taxon>Pezizomycotina</taxon>
        <taxon>Sordariomycetes</taxon>
        <taxon>Sordariomycetidae</taxon>
        <taxon>Diaporthales</taxon>
        <taxon>Diaporthaceae</taxon>
        <taxon>Diaporthe</taxon>
    </lineage>
</organism>
<dbReference type="PANTHER" id="PTHR38797:SF4">
    <property type="entry name" value="NUCLEAR PORE COMPLEX PROTEIN NUP85"/>
    <property type="match status" value="1"/>
</dbReference>
<keyword evidence="2" id="KW-1185">Reference proteome</keyword>
<sequence>MANIIRKLTQTGNSHDQPDLETLRDNLPIFIADEPEQIVDAFETGLDSLSQPSSSVSVQEAAQTLLAEIQRILPLTVDKKEQAFLLESLASLLMCTAQQTPSRHIGQELLVNTVGLINVSPEETWRNGFLMALGMRMRDGWSGFTMENGEEEDDVQTPDEWLNLNSFNARLFGSGITRWYNMAIWQLREALETKLGPDSHENDCKIAVASEWIIQAGPQLLRETMLNEDISEAENRAYSGLELWTGMPGLSTERWGFWKRRLAEVKLGVKTKLTLDYLEHAERVMTAVEKDLASSIPRIM</sequence>
<name>A0ABR3W7J9_9PEZI</name>
<protein>
    <submittedName>
        <fullName evidence="1">Uncharacterized protein</fullName>
    </submittedName>
</protein>
<dbReference type="PANTHER" id="PTHR38797">
    <property type="entry name" value="NUCLEAR PORE COMPLEX PROTEIN NUP85-RELATED"/>
    <property type="match status" value="1"/>
</dbReference>